<evidence type="ECO:0000256" key="1">
    <source>
        <dbReference type="SAM" id="MobiDB-lite"/>
    </source>
</evidence>
<feature type="region of interest" description="Disordered" evidence="1">
    <location>
        <begin position="77"/>
        <end position="104"/>
    </location>
</feature>
<accession>A0AB34PPS9</accession>
<sequence length="104" mass="11934">MDNDIQFTENDHNVHIKQSDLNFIVVIRLSREVLSAMKLSEIKIKSPTKKQQISTKREAQISQYNAQLLMEERQSRYSKRTGLTIDSPTASPSGSPKKKKVKFV</sequence>
<reference evidence="2 3" key="1">
    <citation type="submission" date="2013-12" db="EMBL/GenBank/DDBJ databases">
        <title>The Genome Sequence of Candida albicans P78048.</title>
        <authorList>
            <consortium name="The Broad Institute Genome Sequencing Platform"/>
            <consortium name="The Broad Institute Genome Sequencing Center for Infectious Disease"/>
            <person name="Cuomo C."/>
            <person name="Bennett R."/>
            <person name="Hirakawa M."/>
            <person name="Noverr M."/>
            <person name="Mitchell A."/>
            <person name="Young S.K."/>
            <person name="Zeng Q."/>
            <person name="Gargeya S."/>
            <person name="Fitzgerald M."/>
            <person name="Abouelleil A."/>
            <person name="Alvarado L."/>
            <person name="Berlin A.M."/>
            <person name="Chapman S.B."/>
            <person name="Dewar J."/>
            <person name="Goldberg J."/>
            <person name="Griggs A."/>
            <person name="Gujja S."/>
            <person name="Hansen M."/>
            <person name="Howarth C."/>
            <person name="Imamovic A."/>
            <person name="Larimer J."/>
            <person name="McCowan C."/>
            <person name="Murphy C."/>
            <person name="Pearson M."/>
            <person name="Priest M."/>
            <person name="Roberts A."/>
            <person name="Saif S."/>
            <person name="Shea T."/>
            <person name="Sykes S."/>
            <person name="Wortman J."/>
            <person name="Nusbaum C."/>
            <person name="Birren B."/>
        </authorList>
    </citation>
    <scope>NUCLEOTIDE SEQUENCE [LARGE SCALE GENOMIC DNA]</scope>
    <source>
        <strain evidence="2 3">P78048</strain>
    </source>
</reference>
<comment type="caution">
    <text evidence="2">The sequence shown here is derived from an EMBL/GenBank/DDBJ whole genome shotgun (WGS) entry which is preliminary data.</text>
</comment>
<dbReference type="Proteomes" id="UP000030161">
    <property type="component" value="Unassembled WGS sequence"/>
</dbReference>
<name>A0AB34PPS9_CANAX</name>
<proteinExistence type="predicted"/>
<dbReference type="EMBL" id="AJIX01000033">
    <property type="protein sequence ID" value="KGR07277.1"/>
    <property type="molecule type" value="Genomic_DNA"/>
</dbReference>
<evidence type="ECO:0000313" key="3">
    <source>
        <dbReference type="Proteomes" id="UP000030161"/>
    </source>
</evidence>
<gene>
    <name evidence="2" type="ORF">MG3_04553</name>
</gene>
<organism evidence="2 3">
    <name type="scientific">Candida albicans P78048</name>
    <dbReference type="NCBI Taxonomy" id="1094989"/>
    <lineage>
        <taxon>Eukaryota</taxon>
        <taxon>Fungi</taxon>
        <taxon>Dikarya</taxon>
        <taxon>Ascomycota</taxon>
        <taxon>Saccharomycotina</taxon>
        <taxon>Pichiomycetes</taxon>
        <taxon>Debaryomycetaceae</taxon>
        <taxon>Candida/Lodderomyces clade</taxon>
        <taxon>Candida</taxon>
    </lineage>
</organism>
<protein>
    <submittedName>
        <fullName evidence="2">Uncharacterized protein</fullName>
    </submittedName>
</protein>
<dbReference type="AlphaFoldDB" id="A0AB34PPS9"/>
<evidence type="ECO:0000313" key="2">
    <source>
        <dbReference type="EMBL" id="KGR07277.1"/>
    </source>
</evidence>